<evidence type="ECO:0000256" key="1">
    <source>
        <dbReference type="ARBA" id="ARBA00023239"/>
    </source>
</evidence>
<keyword evidence="1 2" id="KW-0456">Lyase</keyword>
<dbReference type="Gene3D" id="3.20.20.70">
    <property type="entry name" value="Aldolase class I"/>
    <property type="match status" value="1"/>
</dbReference>
<dbReference type="RefSeq" id="WP_192731812.1">
    <property type="nucleotide sequence ID" value="NZ_BAAAVL010000002.1"/>
</dbReference>
<comment type="caution">
    <text evidence="3">The sequence shown here is derived from an EMBL/GenBank/DDBJ whole genome shotgun (WGS) entry which is preliminary data.</text>
</comment>
<name>A0ABR9IY91_RHIVS</name>
<gene>
    <name evidence="3" type="ORF">H4W29_005414</name>
</gene>
<dbReference type="CDD" id="cd00408">
    <property type="entry name" value="DHDPS-like"/>
    <property type="match status" value="1"/>
</dbReference>
<dbReference type="SMART" id="SM01130">
    <property type="entry name" value="DHDPS"/>
    <property type="match status" value="1"/>
</dbReference>
<protein>
    <submittedName>
        <fullName evidence="3">4-hydroxy-tetrahydrodipicolinate synthase</fullName>
        <ecNumber evidence="3">4.3.3.7</ecNumber>
    </submittedName>
</protein>
<evidence type="ECO:0000313" key="3">
    <source>
        <dbReference type="EMBL" id="MBE1508169.1"/>
    </source>
</evidence>
<dbReference type="SUPFAM" id="SSF51569">
    <property type="entry name" value="Aldolase"/>
    <property type="match status" value="1"/>
</dbReference>
<dbReference type="EMBL" id="JADBEC010000002">
    <property type="protein sequence ID" value="MBE1508169.1"/>
    <property type="molecule type" value="Genomic_DNA"/>
</dbReference>
<keyword evidence="4" id="KW-1185">Reference proteome</keyword>
<dbReference type="PRINTS" id="PR00146">
    <property type="entry name" value="DHPICSNTHASE"/>
</dbReference>
<comment type="similarity">
    <text evidence="2">Belongs to the DapA family.</text>
</comment>
<proteinExistence type="inferred from homology"/>
<evidence type="ECO:0000256" key="2">
    <source>
        <dbReference type="PIRNR" id="PIRNR001365"/>
    </source>
</evidence>
<dbReference type="EC" id="4.3.3.7" evidence="3"/>
<dbReference type="Proteomes" id="UP000620262">
    <property type="component" value="Unassembled WGS sequence"/>
</dbReference>
<dbReference type="Pfam" id="PF00701">
    <property type="entry name" value="DHDPS"/>
    <property type="match status" value="1"/>
</dbReference>
<reference evidence="3 4" key="1">
    <citation type="submission" date="2020-10" db="EMBL/GenBank/DDBJ databases">
        <title>Sequencing the genomes of 1000 actinobacteria strains.</title>
        <authorList>
            <person name="Klenk H.-P."/>
        </authorList>
    </citation>
    <scope>NUCLEOTIDE SEQUENCE [LARGE SCALE GENOMIC DNA]</scope>
    <source>
        <strain evidence="3 4">DSM 7307</strain>
    </source>
</reference>
<dbReference type="PANTHER" id="PTHR12128:SF72">
    <property type="entry name" value="DIHYDRODIPICOLINATE SYNTHASE"/>
    <property type="match status" value="1"/>
</dbReference>
<dbReference type="InterPro" id="IPR013785">
    <property type="entry name" value="Aldolase_TIM"/>
</dbReference>
<dbReference type="InterPro" id="IPR002220">
    <property type="entry name" value="DapA-like"/>
</dbReference>
<dbReference type="PANTHER" id="PTHR12128">
    <property type="entry name" value="DIHYDRODIPICOLINATE SYNTHASE"/>
    <property type="match status" value="1"/>
</dbReference>
<dbReference type="GO" id="GO:0008840">
    <property type="term" value="F:4-hydroxy-tetrahydrodipicolinate synthase activity"/>
    <property type="evidence" value="ECO:0007669"/>
    <property type="project" value="UniProtKB-EC"/>
</dbReference>
<accession>A0ABR9IY91</accession>
<evidence type="ECO:0000313" key="4">
    <source>
        <dbReference type="Proteomes" id="UP000620262"/>
    </source>
</evidence>
<sequence length="313" mass="33623">MTGSVFQGCIPALMTPCNDDRSPNFDALARKGKELIGLGMSAVVYCGSMGDWPLLTDEQRQEGVKRLVEAGVPVIVGTGAVNTKSAAAHAAHAAAVGAKGLMVIPRVLSRGSSVSAQRDHFSAILEAAKGLPAVIYNSPYYGFATRADLFFDLRSRFSNLVGFKEFGGKSDMTYAAENITSGDDALTLMVGVDTGVYHGFVNCGAGGAITGIGNALPKEVLHLVSLCEQAAKGDAAARSAARELEEALMVLSTYDEGPDLVLHYKYLMVLNGEKEYALHFNETDKLSNSQRRHLENQYRLFKTWYAVRYPNAA</sequence>
<dbReference type="PIRSF" id="PIRSF001365">
    <property type="entry name" value="DHDPS"/>
    <property type="match status" value="1"/>
</dbReference>
<organism evidence="3 4">
    <name type="scientific">Rhizobium viscosum</name>
    <name type="common">Arthrobacter viscosus</name>
    <dbReference type="NCBI Taxonomy" id="1673"/>
    <lineage>
        <taxon>Bacteria</taxon>
        <taxon>Pseudomonadati</taxon>
        <taxon>Pseudomonadota</taxon>
        <taxon>Alphaproteobacteria</taxon>
        <taxon>Hyphomicrobiales</taxon>
        <taxon>Rhizobiaceae</taxon>
        <taxon>Rhizobium/Agrobacterium group</taxon>
        <taxon>Rhizobium</taxon>
    </lineage>
</organism>